<evidence type="ECO:0008006" key="4">
    <source>
        <dbReference type="Google" id="ProtNLM"/>
    </source>
</evidence>
<sequence>MEVHSLEDRTDRIPECQCPPCKKLKNINSKLKEAKELVAQLEAKQVAIKSEFNMAHDPVTGKLPVEVTARVFSVAMNDWSRLPTPLREGVSVVQAPLLFGTVSRRWREIAWSTPSLWTDLDIKSCREIDCVNSTTKAINMINQYSARWGDLILDIPDQCIPRLGGDAESGSRLTDITIYPFPEPPDRRLAKLHLPNATPRNVTCSYLAFRGLEINWAKATKVDFSLLFVDECLQLFRVAPQLMDCTIRTIVLGSDITYPIPLRPVVLNSLKRLSIAFGSDVTPSMLLSHIQTPFLEDVIYCGADLIGLKSLIIRSSCLLGSLSLSFFEDVSEIVDLLRNTVQLKDLDFIYCHLTNEFFDLLGATASIPPGELGGGFLPLLTQLRINRPSLEFSWNAFASMLAPTGPEPEGNHRRPLSKVSFYLERIHQSPPYINEFAVSRLLKAIQQGVHLSIRQGSDYLDLLEESRKFHENHHQGAEDV</sequence>
<protein>
    <recommendedName>
        <fullName evidence="4">F-box domain-containing protein</fullName>
    </recommendedName>
</protein>
<dbReference type="AlphaFoldDB" id="A0A9W8K4R8"/>
<dbReference type="SUPFAM" id="SSF52047">
    <property type="entry name" value="RNI-like"/>
    <property type="match status" value="1"/>
</dbReference>
<evidence type="ECO:0000313" key="2">
    <source>
        <dbReference type="EMBL" id="KAJ3511623.1"/>
    </source>
</evidence>
<keyword evidence="3" id="KW-1185">Reference proteome</keyword>
<dbReference type="Proteomes" id="UP001148786">
    <property type="component" value="Unassembled WGS sequence"/>
</dbReference>
<reference evidence="2" key="1">
    <citation type="submission" date="2022-07" db="EMBL/GenBank/DDBJ databases">
        <title>Genome Sequence of Agrocybe chaxingu.</title>
        <authorList>
            <person name="Buettner E."/>
        </authorList>
    </citation>
    <scope>NUCLEOTIDE SEQUENCE</scope>
    <source>
        <strain evidence="2">MP-N11</strain>
    </source>
</reference>
<dbReference type="Gene3D" id="1.20.1280.50">
    <property type="match status" value="1"/>
</dbReference>
<evidence type="ECO:0000313" key="3">
    <source>
        <dbReference type="Proteomes" id="UP001148786"/>
    </source>
</evidence>
<feature type="coiled-coil region" evidence="1">
    <location>
        <begin position="24"/>
        <end position="51"/>
    </location>
</feature>
<comment type="caution">
    <text evidence="2">The sequence shown here is derived from an EMBL/GenBank/DDBJ whole genome shotgun (WGS) entry which is preliminary data.</text>
</comment>
<dbReference type="EMBL" id="JANKHO010000315">
    <property type="protein sequence ID" value="KAJ3511623.1"/>
    <property type="molecule type" value="Genomic_DNA"/>
</dbReference>
<keyword evidence="1" id="KW-0175">Coiled coil</keyword>
<accession>A0A9W8K4R8</accession>
<evidence type="ECO:0000256" key="1">
    <source>
        <dbReference type="SAM" id="Coils"/>
    </source>
</evidence>
<gene>
    <name evidence="2" type="ORF">NLJ89_g3993</name>
</gene>
<organism evidence="2 3">
    <name type="scientific">Agrocybe chaxingu</name>
    <dbReference type="NCBI Taxonomy" id="84603"/>
    <lineage>
        <taxon>Eukaryota</taxon>
        <taxon>Fungi</taxon>
        <taxon>Dikarya</taxon>
        <taxon>Basidiomycota</taxon>
        <taxon>Agaricomycotina</taxon>
        <taxon>Agaricomycetes</taxon>
        <taxon>Agaricomycetidae</taxon>
        <taxon>Agaricales</taxon>
        <taxon>Agaricineae</taxon>
        <taxon>Strophariaceae</taxon>
        <taxon>Agrocybe</taxon>
    </lineage>
</organism>
<proteinExistence type="predicted"/>
<name>A0A9W8K4R8_9AGAR</name>
<dbReference type="OrthoDB" id="2833243at2759"/>